<reference evidence="3" key="1">
    <citation type="submission" date="2015-03" db="EMBL/GenBank/DDBJ databases">
        <title>Luteipulveratus halotolerans sp. nov., a novel actinobacterium (Dermacoccaceae) from Sarawak, Malaysia.</title>
        <authorList>
            <person name="Juboi H."/>
            <person name="Basik A."/>
            <person name="Shamsul S.S."/>
            <person name="Arnold P."/>
            <person name="Schmitt E.K."/>
            <person name="Sanglier J.-J."/>
            <person name="Yeo T."/>
        </authorList>
    </citation>
    <scope>NUCLEOTIDE SEQUENCE [LARGE SCALE GENOMIC DNA]</scope>
    <source>
        <strain evidence="3">C296001</strain>
    </source>
</reference>
<dbReference type="EMBL" id="LAIR01000002">
    <property type="protein sequence ID" value="KNX38153.1"/>
    <property type="molecule type" value="Genomic_DNA"/>
</dbReference>
<dbReference type="Pfam" id="PF13561">
    <property type="entry name" value="adh_short_C2"/>
    <property type="match status" value="1"/>
</dbReference>
<dbReference type="PANTHER" id="PTHR42879">
    <property type="entry name" value="3-OXOACYL-(ACYL-CARRIER-PROTEIN) REDUCTASE"/>
    <property type="match status" value="1"/>
</dbReference>
<dbReference type="InterPro" id="IPR036291">
    <property type="entry name" value="NAD(P)-bd_dom_sf"/>
</dbReference>
<dbReference type="Gene3D" id="3.40.50.720">
    <property type="entry name" value="NAD(P)-binding Rossmann-like Domain"/>
    <property type="match status" value="1"/>
</dbReference>
<comment type="similarity">
    <text evidence="1">Belongs to the short-chain dehydrogenases/reductases (SDR) family.</text>
</comment>
<protein>
    <recommendedName>
        <fullName evidence="4">Oxidoreductase</fullName>
    </recommendedName>
</protein>
<dbReference type="PRINTS" id="PR00081">
    <property type="entry name" value="GDHRDH"/>
</dbReference>
<dbReference type="AlphaFoldDB" id="A0A0L6CKV6"/>
<organism evidence="2 3">
    <name type="scientific">Luteipulveratus halotolerans</name>
    <dbReference type="NCBI Taxonomy" id="1631356"/>
    <lineage>
        <taxon>Bacteria</taxon>
        <taxon>Bacillati</taxon>
        <taxon>Actinomycetota</taxon>
        <taxon>Actinomycetes</taxon>
        <taxon>Micrococcales</taxon>
        <taxon>Dermacoccaceae</taxon>
        <taxon>Luteipulveratus</taxon>
    </lineage>
</organism>
<dbReference type="InterPro" id="IPR002347">
    <property type="entry name" value="SDR_fam"/>
</dbReference>
<dbReference type="InterPro" id="IPR050259">
    <property type="entry name" value="SDR"/>
</dbReference>
<dbReference type="RefSeq" id="WP_050670573.1">
    <property type="nucleotide sequence ID" value="NZ_LAIR01000002.1"/>
</dbReference>
<keyword evidence="3" id="KW-1185">Reference proteome</keyword>
<comment type="caution">
    <text evidence="2">The sequence shown here is derived from an EMBL/GenBank/DDBJ whole genome shotgun (WGS) entry which is preliminary data.</text>
</comment>
<evidence type="ECO:0000256" key="1">
    <source>
        <dbReference type="ARBA" id="ARBA00006484"/>
    </source>
</evidence>
<dbReference type="CDD" id="cd05233">
    <property type="entry name" value="SDR_c"/>
    <property type="match status" value="1"/>
</dbReference>
<evidence type="ECO:0000313" key="2">
    <source>
        <dbReference type="EMBL" id="KNX38153.1"/>
    </source>
</evidence>
<sequence length="260" mass="26688">MAHNVLVTGGSSGIGAATVRSFAAQGDVVWFTYRSGADRAEALVEEVTAAGGEAAAYPFDQGDRASQDELLTQLPGPVDVLVNNAGLGSKTVESYADDPAEQDRALLQVNAVGVLWLTRALVPGMLERGYGKVVSVASVGGGVTQFPGFQLADGMSKAAVAFMGRQLAAELAQTPVDVFTVCPGATDTAMFAASTLDGLGADERAAFDASLPKQRLIDPSEIAEVICYLCSDAARVMHGAVIDASMGLGVHPGLISGGQR</sequence>
<gene>
    <name evidence="2" type="ORF">VV01_14970</name>
</gene>
<accession>A0A0L6CKV6</accession>
<dbReference type="Proteomes" id="UP000037397">
    <property type="component" value="Unassembled WGS sequence"/>
</dbReference>
<evidence type="ECO:0000313" key="3">
    <source>
        <dbReference type="Proteomes" id="UP000037397"/>
    </source>
</evidence>
<dbReference type="PRINTS" id="PR00080">
    <property type="entry name" value="SDRFAMILY"/>
</dbReference>
<dbReference type="SUPFAM" id="SSF51735">
    <property type="entry name" value="NAD(P)-binding Rossmann-fold domains"/>
    <property type="match status" value="1"/>
</dbReference>
<dbReference type="STRING" id="1631356.VV01_14970"/>
<dbReference type="OrthoDB" id="286404at2"/>
<proteinExistence type="inferred from homology"/>
<name>A0A0L6CKV6_9MICO</name>
<dbReference type="PANTHER" id="PTHR42879:SF2">
    <property type="entry name" value="3-OXOACYL-[ACYL-CARRIER-PROTEIN] REDUCTASE FABG"/>
    <property type="match status" value="1"/>
</dbReference>
<evidence type="ECO:0008006" key="4">
    <source>
        <dbReference type="Google" id="ProtNLM"/>
    </source>
</evidence>